<keyword evidence="1" id="KW-0472">Membrane</keyword>
<dbReference type="EMBL" id="SJPZ01000001">
    <property type="protein sequence ID" value="TWU65599.1"/>
    <property type="molecule type" value="Genomic_DNA"/>
</dbReference>
<dbReference type="AlphaFoldDB" id="A0A5C6FRQ6"/>
<feature type="domain" description="YdbS-like PH" evidence="2">
    <location>
        <begin position="58"/>
        <end position="135"/>
    </location>
</feature>
<accession>A0A5C6FRQ6</accession>
<dbReference type="RefSeq" id="WP_146411810.1">
    <property type="nucleotide sequence ID" value="NZ_SJPZ01000001.1"/>
</dbReference>
<evidence type="ECO:0000256" key="1">
    <source>
        <dbReference type="SAM" id="Phobius"/>
    </source>
</evidence>
<organism evidence="3 4">
    <name type="scientific">Crateriforma conspicua</name>
    <dbReference type="NCBI Taxonomy" id="2527996"/>
    <lineage>
        <taxon>Bacteria</taxon>
        <taxon>Pseudomonadati</taxon>
        <taxon>Planctomycetota</taxon>
        <taxon>Planctomycetia</taxon>
        <taxon>Planctomycetales</taxon>
        <taxon>Planctomycetaceae</taxon>
        <taxon>Crateriforma</taxon>
    </lineage>
</organism>
<name>A0A5C6FRQ6_9PLAN</name>
<reference evidence="3 4" key="1">
    <citation type="submission" date="2019-02" db="EMBL/GenBank/DDBJ databases">
        <title>Deep-cultivation of Planctomycetes and their phenomic and genomic characterization uncovers novel biology.</title>
        <authorList>
            <person name="Wiegand S."/>
            <person name="Jogler M."/>
            <person name="Boedeker C."/>
            <person name="Pinto D."/>
            <person name="Vollmers J."/>
            <person name="Rivas-Marin E."/>
            <person name="Kohn T."/>
            <person name="Peeters S.H."/>
            <person name="Heuer A."/>
            <person name="Rast P."/>
            <person name="Oberbeckmann S."/>
            <person name="Bunk B."/>
            <person name="Jeske O."/>
            <person name="Meyerdierks A."/>
            <person name="Storesund J.E."/>
            <person name="Kallscheuer N."/>
            <person name="Luecker S."/>
            <person name="Lage O.M."/>
            <person name="Pohl T."/>
            <person name="Merkel B.J."/>
            <person name="Hornburger P."/>
            <person name="Mueller R.-W."/>
            <person name="Bruemmer F."/>
            <person name="Labrenz M."/>
            <person name="Spormann A.M."/>
            <person name="Op Den Camp H."/>
            <person name="Overmann J."/>
            <person name="Amann R."/>
            <person name="Jetten M.S.M."/>
            <person name="Mascher T."/>
            <person name="Medema M.H."/>
            <person name="Devos D.P."/>
            <person name="Kaster A.-K."/>
            <person name="Ovreas L."/>
            <person name="Rohde M."/>
            <person name="Galperin M.Y."/>
            <person name="Jogler C."/>
        </authorList>
    </citation>
    <scope>NUCLEOTIDE SEQUENCE [LARGE SCALE GENOMIC DNA]</scope>
    <source>
        <strain evidence="3 4">V7</strain>
    </source>
</reference>
<gene>
    <name evidence="3" type="ORF">V7x_11470</name>
</gene>
<dbReference type="Proteomes" id="UP000316476">
    <property type="component" value="Unassembled WGS sequence"/>
</dbReference>
<sequence>MTFGLFGGPVIVVLALVAALLAWSQDSVLVRGVIAAGSIVVMATLAVGLGPGLALIQRSWSYRWIDDVFELGHGVIWRQSVSIPISRLQHVDIHRGPLERRAGLATLELHTAGTRHASHRLPGLEHADAIQLRDELLKRIRHQTERPHQLARPLQLEWSSDDDT</sequence>
<proteinExistence type="predicted"/>
<dbReference type="PANTHER" id="PTHR34473:SF2">
    <property type="entry name" value="UPF0699 TRANSMEMBRANE PROTEIN YDBT"/>
    <property type="match status" value="1"/>
</dbReference>
<evidence type="ECO:0000313" key="4">
    <source>
        <dbReference type="Proteomes" id="UP000316476"/>
    </source>
</evidence>
<evidence type="ECO:0000259" key="2">
    <source>
        <dbReference type="Pfam" id="PF03703"/>
    </source>
</evidence>
<keyword evidence="1" id="KW-0812">Transmembrane</keyword>
<dbReference type="Pfam" id="PF03703">
    <property type="entry name" value="bPH_2"/>
    <property type="match status" value="1"/>
</dbReference>
<evidence type="ECO:0000313" key="3">
    <source>
        <dbReference type="EMBL" id="TWU65599.1"/>
    </source>
</evidence>
<protein>
    <submittedName>
        <fullName evidence="3">Bacterial membrane flanked domain protein</fullName>
    </submittedName>
</protein>
<feature type="transmembrane region" description="Helical" evidence="1">
    <location>
        <begin position="34"/>
        <end position="56"/>
    </location>
</feature>
<comment type="caution">
    <text evidence="3">The sequence shown here is derived from an EMBL/GenBank/DDBJ whole genome shotgun (WGS) entry which is preliminary data.</text>
</comment>
<dbReference type="OrthoDB" id="1750577at2"/>
<dbReference type="PANTHER" id="PTHR34473">
    <property type="entry name" value="UPF0699 TRANSMEMBRANE PROTEIN YDBS"/>
    <property type="match status" value="1"/>
</dbReference>
<keyword evidence="1" id="KW-1133">Transmembrane helix</keyword>
<dbReference type="InterPro" id="IPR005182">
    <property type="entry name" value="YdbS-like_PH"/>
</dbReference>